<evidence type="ECO:0000256" key="7">
    <source>
        <dbReference type="SAM" id="MobiDB-lite"/>
    </source>
</evidence>
<feature type="compositionally biased region" description="Low complexity" evidence="7">
    <location>
        <begin position="332"/>
        <end position="352"/>
    </location>
</feature>
<keyword evidence="5 8" id="KW-0472">Membrane</keyword>
<dbReference type="EMBL" id="KZ613972">
    <property type="protein sequence ID" value="PMD29691.1"/>
    <property type="molecule type" value="Genomic_DNA"/>
</dbReference>
<organism evidence="9 10">
    <name type="scientific">Hyaloscypha variabilis (strain UAMH 11265 / GT02V1 / F)</name>
    <name type="common">Meliniomyces variabilis</name>
    <dbReference type="NCBI Taxonomy" id="1149755"/>
    <lineage>
        <taxon>Eukaryota</taxon>
        <taxon>Fungi</taxon>
        <taxon>Dikarya</taxon>
        <taxon>Ascomycota</taxon>
        <taxon>Pezizomycotina</taxon>
        <taxon>Leotiomycetes</taxon>
        <taxon>Helotiales</taxon>
        <taxon>Hyaloscyphaceae</taxon>
        <taxon>Hyaloscypha</taxon>
        <taxon>Hyaloscypha variabilis</taxon>
    </lineage>
</organism>
<reference evidence="9 10" key="1">
    <citation type="submission" date="2016-04" db="EMBL/GenBank/DDBJ databases">
        <title>A degradative enzymes factory behind the ericoid mycorrhizal symbiosis.</title>
        <authorList>
            <consortium name="DOE Joint Genome Institute"/>
            <person name="Martino E."/>
            <person name="Morin E."/>
            <person name="Grelet G."/>
            <person name="Kuo A."/>
            <person name="Kohler A."/>
            <person name="Daghino S."/>
            <person name="Barry K."/>
            <person name="Choi C."/>
            <person name="Cichocki N."/>
            <person name="Clum A."/>
            <person name="Copeland A."/>
            <person name="Hainaut M."/>
            <person name="Haridas S."/>
            <person name="Labutti K."/>
            <person name="Lindquist E."/>
            <person name="Lipzen A."/>
            <person name="Khouja H.-R."/>
            <person name="Murat C."/>
            <person name="Ohm R."/>
            <person name="Olson A."/>
            <person name="Spatafora J."/>
            <person name="Veneault-Fourrey C."/>
            <person name="Henrissat B."/>
            <person name="Grigoriev I."/>
            <person name="Martin F."/>
            <person name="Perotto S."/>
        </authorList>
    </citation>
    <scope>NUCLEOTIDE SEQUENCE [LARGE SCALE GENOMIC DNA]</scope>
    <source>
        <strain evidence="9 10">F</strain>
    </source>
</reference>
<evidence type="ECO:0000256" key="8">
    <source>
        <dbReference type="SAM" id="Phobius"/>
    </source>
</evidence>
<feature type="transmembrane region" description="Helical" evidence="8">
    <location>
        <begin position="463"/>
        <end position="485"/>
    </location>
</feature>
<evidence type="ECO:0000256" key="2">
    <source>
        <dbReference type="ARBA" id="ARBA00022448"/>
    </source>
</evidence>
<comment type="similarity">
    <text evidence="6">Belongs to the major facilitator superfamily. Allantoate permease family.</text>
</comment>
<dbReference type="Pfam" id="PF07690">
    <property type="entry name" value="MFS_1"/>
    <property type="match status" value="1"/>
</dbReference>
<evidence type="ECO:0000256" key="1">
    <source>
        <dbReference type="ARBA" id="ARBA00004141"/>
    </source>
</evidence>
<evidence type="ECO:0000256" key="3">
    <source>
        <dbReference type="ARBA" id="ARBA00022692"/>
    </source>
</evidence>
<proteinExistence type="inferred from homology"/>
<dbReference type="PANTHER" id="PTHR43791">
    <property type="entry name" value="PERMEASE-RELATED"/>
    <property type="match status" value="1"/>
</dbReference>
<feature type="transmembrane region" description="Helical" evidence="8">
    <location>
        <begin position="128"/>
        <end position="147"/>
    </location>
</feature>
<dbReference type="GO" id="GO:0022857">
    <property type="term" value="F:transmembrane transporter activity"/>
    <property type="evidence" value="ECO:0007669"/>
    <property type="project" value="InterPro"/>
</dbReference>
<dbReference type="GO" id="GO:0016020">
    <property type="term" value="C:membrane"/>
    <property type="evidence" value="ECO:0007669"/>
    <property type="project" value="UniProtKB-SubCell"/>
</dbReference>
<accession>A0A2J6QTU8</accession>
<feature type="transmembrane region" description="Helical" evidence="8">
    <location>
        <begin position="429"/>
        <end position="451"/>
    </location>
</feature>
<feature type="transmembrane region" description="Helical" evidence="8">
    <location>
        <begin position="225"/>
        <end position="247"/>
    </location>
</feature>
<evidence type="ECO:0000256" key="4">
    <source>
        <dbReference type="ARBA" id="ARBA00022989"/>
    </source>
</evidence>
<feature type="transmembrane region" description="Helical" evidence="8">
    <location>
        <begin position="497"/>
        <end position="517"/>
    </location>
</feature>
<gene>
    <name evidence="9" type="ORF">L207DRAFT_574075</name>
</gene>
<name>A0A2J6QTU8_HYAVF</name>
<feature type="transmembrane region" description="Helical" evidence="8">
    <location>
        <begin position="159"/>
        <end position="179"/>
    </location>
</feature>
<keyword evidence="4 8" id="KW-1133">Transmembrane helix</keyword>
<sequence>MGVITTHGPPEDDVEGVIPGSSANQPKVRSYATAWLYLFDWYPSHYSPMERKMLRKLDSVLLTFGCLAFLVKKLDTSNLHNAYVSGMKEDLHLYGNQYSLFHTFYDLGYLLCQIPCILIVSRPSFATFFIPTMEVCWALITFGQAAVKSVDQVYGCRFALGVLETPVSSGLFFIFASWYRPSELFKRAGVWYTSFALGGIFSGQLQAAAYRHLNGVNGIAGWRWLYILDGCISLPIAILGFALFPGLPAAKKPWWMTKDEHEMARKRVKDAGIKQSRPSIFSKVLLKRVFTKWHFYLAVLLYTFYLSSVYPTSQMGLYLKSEAGKSGHHGHNGTATNGTSTNGTHPHHGTNATHALNATLNATVSHHHHWTVQQINQIPTGVQAVSAVALLISTSLCMVYPVWVIVTVVQFIVLFAVIVLRVWKVPLTLHFFAYFLLGFTSCLPPIIIPWVNILMKDNAEARAVTTGAMIMFGSAVSSFYPITVFPVLQAPRWKRGYTVTIIFVSMVWILFMVGTYLNKRDIRRSEALKARDEERTDDEVSSMELAGMDEKGENSKVQFVHIEEKEMD</sequence>
<keyword evidence="10" id="KW-1185">Reference proteome</keyword>
<protein>
    <submittedName>
        <fullName evidence="9">MFS general substrate transporter</fullName>
    </submittedName>
</protein>
<evidence type="ECO:0000256" key="5">
    <source>
        <dbReference type="ARBA" id="ARBA00023136"/>
    </source>
</evidence>
<feature type="region of interest" description="Disordered" evidence="7">
    <location>
        <begin position="328"/>
        <end position="352"/>
    </location>
</feature>
<evidence type="ECO:0000313" key="9">
    <source>
        <dbReference type="EMBL" id="PMD29691.1"/>
    </source>
</evidence>
<feature type="transmembrane region" description="Helical" evidence="8">
    <location>
        <begin position="191"/>
        <end position="213"/>
    </location>
</feature>
<dbReference type="AlphaFoldDB" id="A0A2J6QTU8"/>
<keyword evidence="3 8" id="KW-0812">Transmembrane</keyword>
<dbReference type="PANTHER" id="PTHR43791:SF28">
    <property type="entry name" value="MAJOR FACILITATOR SUPERFAMILY (MFS) PROFILE DOMAIN-CONTAINING PROTEIN"/>
    <property type="match status" value="1"/>
</dbReference>
<feature type="transmembrane region" description="Helical" evidence="8">
    <location>
        <begin position="400"/>
        <end position="423"/>
    </location>
</feature>
<evidence type="ECO:0000313" key="10">
    <source>
        <dbReference type="Proteomes" id="UP000235786"/>
    </source>
</evidence>
<keyword evidence="2" id="KW-0813">Transport</keyword>
<dbReference type="SUPFAM" id="SSF103473">
    <property type="entry name" value="MFS general substrate transporter"/>
    <property type="match status" value="2"/>
</dbReference>
<dbReference type="Gene3D" id="1.20.1250.20">
    <property type="entry name" value="MFS general substrate transporter like domains"/>
    <property type="match status" value="1"/>
</dbReference>
<dbReference type="InterPro" id="IPR036259">
    <property type="entry name" value="MFS_trans_sf"/>
</dbReference>
<comment type="subcellular location">
    <subcellularLocation>
        <location evidence="1">Membrane</location>
        <topology evidence="1">Multi-pass membrane protein</topology>
    </subcellularLocation>
</comment>
<dbReference type="InterPro" id="IPR011701">
    <property type="entry name" value="MFS"/>
</dbReference>
<dbReference type="FunFam" id="1.20.1250.20:FF:000065">
    <property type="entry name" value="Putative MFS pantothenate transporter"/>
    <property type="match status" value="1"/>
</dbReference>
<feature type="region of interest" description="Disordered" evidence="7">
    <location>
        <begin position="1"/>
        <end position="21"/>
    </location>
</feature>
<feature type="transmembrane region" description="Helical" evidence="8">
    <location>
        <begin position="293"/>
        <end position="310"/>
    </location>
</feature>
<dbReference type="Proteomes" id="UP000235786">
    <property type="component" value="Unassembled WGS sequence"/>
</dbReference>
<evidence type="ECO:0000256" key="6">
    <source>
        <dbReference type="ARBA" id="ARBA00037968"/>
    </source>
</evidence>
<dbReference type="OrthoDB" id="6132182at2759"/>